<evidence type="ECO:0000313" key="12">
    <source>
        <dbReference type="Ensembl" id="ENSGACP00000022963.2"/>
    </source>
</evidence>
<dbReference type="CDD" id="cd22828">
    <property type="entry name" value="Gal_Rha_Lectin_EVA1_EVA1C_rpt1"/>
    <property type="match status" value="1"/>
</dbReference>
<evidence type="ECO:0000256" key="2">
    <source>
        <dbReference type="ARBA" id="ARBA00006023"/>
    </source>
</evidence>
<reference evidence="12" key="2">
    <citation type="submission" date="2025-08" db="UniProtKB">
        <authorList>
            <consortium name="Ensembl"/>
        </authorList>
    </citation>
    <scope>IDENTIFICATION</scope>
</reference>
<feature type="transmembrane region" description="Helical" evidence="10">
    <location>
        <begin position="306"/>
        <end position="327"/>
    </location>
</feature>
<dbReference type="GO" id="GO:0030246">
    <property type="term" value="F:carbohydrate binding"/>
    <property type="evidence" value="ECO:0007669"/>
    <property type="project" value="UniProtKB-KW"/>
</dbReference>
<sequence>HPGFTALTYKFKVKVTYPTTLLEIIIMLCSFSVYLHNILKNHTAHACEGDTLVIECPSRTSVAVVSAFYGRRVPNQHLCPSANTTKMTHTRTHMFCSQKVESECRDRRFCHIPVLSPVFGQDPCPLTSKYLLVSYKCRPGMLVCENERLRLMCKNETVLAIYSATFGHLLHGSPYCPQEHGSHTDMECLSSSALRKVSRRCHSRANCSLVADTQTFGDPCFPGTRKHLRVSFTCGKTQTRRIVARSRLIKGYTGVLGCVSSKYFCPLSPFRYKNIGHISVNCIGTLFTCFDEHRMHRSLPDFPERVALYFVSGICAGLVFLLCLFGIRSTLVRDVKNLAADLKEELKASRRKREELMEDLFDDDVSDTSSFRRLTQSYRTTEVLSASTLAVEMVDREAEQTRDLPNGDIWPHRDSSPYAIHKIKTYNH</sequence>
<evidence type="ECO:0000256" key="10">
    <source>
        <dbReference type="SAM" id="Phobius"/>
    </source>
</evidence>
<feature type="domain" description="SUEL-type lectin" evidence="11">
    <location>
        <begin position="143"/>
        <end position="235"/>
    </location>
</feature>
<keyword evidence="7 10" id="KW-1133">Transmembrane helix</keyword>
<keyword evidence="13" id="KW-1185">Reference proteome</keyword>
<accession>G3PZC3</accession>
<dbReference type="CDD" id="cd22829">
    <property type="entry name" value="Gal_Rha_Lectin_EVA1_EVA1C_rpt2"/>
    <property type="match status" value="1"/>
</dbReference>
<protein>
    <submittedName>
        <fullName evidence="12">Si:ch73-335m24.2</fullName>
    </submittedName>
</protein>
<keyword evidence="8 10" id="KW-0472">Membrane</keyword>
<name>G3PZC3_GASAC</name>
<dbReference type="Pfam" id="PF14851">
    <property type="entry name" value="FAM176"/>
    <property type="match status" value="1"/>
</dbReference>
<evidence type="ECO:0000256" key="6">
    <source>
        <dbReference type="ARBA" id="ARBA00022737"/>
    </source>
</evidence>
<keyword evidence="5" id="KW-0430">Lectin</keyword>
<evidence type="ECO:0000256" key="1">
    <source>
        <dbReference type="ARBA" id="ARBA00004167"/>
    </source>
</evidence>
<dbReference type="Proteomes" id="UP000007635">
    <property type="component" value="Chromosome IV"/>
</dbReference>
<dbReference type="GeneTree" id="ENSGT00940000163305"/>
<dbReference type="Ensembl" id="ENSGACT00000023006.2">
    <property type="protein sequence ID" value="ENSGACP00000022963.2"/>
    <property type="gene ID" value="ENSGACG00000017372.2"/>
</dbReference>
<dbReference type="Pfam" id="PF02140">
    <property type="entry name" value="SUEL_Lectin"/>
    <property type="match status" value="2"/>
</dbReference>
<keyword evidence="6" id="KW-0677">Repeat</keyword>
<feature type="domain" description="SUEL-type lectin" evidence="11">
    <location>
        <begin position="46"/>
        <end position="138"/>
    </location>
</feature>
<evidence type="ECO:0000256" key="3">
    <source>
        <dbReference type="ARBA" id="ARBA00022546"/>
    </source>
</evidence>
<feature type="coiled-coil region" evidence="9">
    <location>
        <begin position="332"/>
        <end position="359"/>
    </location>
</feature>
<keyword evidence="3" id="KW-0348">Hemagglutinin</keyword>
<dbReference type="InterPro" id="IPR043159">
    <property type="entry name" value="Lectin_gal-bd_sf"/>
</dbReference>
<evidence type="ECO:0000256" key="4">
    <source>
        <dbReference type="ARBA" id="ARBA00022692"/>
    </source>
</evidence>
<reference evidence="12" key="3">
    <citation type="submission" date="2025-09" db="UniProtKB">
        <authorList>
            <consortium name="Ensembl"/>
        </authorList>
    </citation>
    <scope>IDENTIFICATION</scope>
</reference>
<dbReference type="PROSITE" id="PS50228">
    <property type="entry name" value="SUEL_LECTIN"/>
    <property type="match status" value="2"/>
</dbReference>
<dbReference type="AlphaFoldDB" id="G3PZC3"/>
<evidence type="ECO:0000313" key="13">
    <source>
        <dbReference type="Proteomes" id="UP000007635"/>
    </source>
</evidence>
<dbReference type="FunFam" id="2.60.120.740:FF:000003">
    <property type="entry name" value="Protein eva-1 homolog C"/>
    <property type="match status" value="1"/>
</dbReference>
<keyword evidence="4 10" id="KW-0812">Transmembrane</keyword>
<evidence type="ECO:0000259" key="11">
    <source>
        <dbReference type="PROSITE" id="PS50228"/>
    </source>
</evidence>
<evidence type="ECO:0000256" key="7">
    <source>
        <dbReference type="ARBA" id="ARBA00022989"/>
    </source>
</evidence>
<dbReference type="PANTHER" id="PTHR46780">
    <property type="entry name" value="PROTEIN EVA-1"/>
    <property type="match status" value="1"/>
</dbReference>
<evidence type="ECO:0000256" key="8">
    <source>
        <dbReference type="ARBA" id="ARBA00023136"/>
    </source>
</evidence>
<reference evidence="12 13" key="1">
    <citation type="journal article" date="2021" name="G3 (Bethesda)">
        <title>Improved contiguity of the threespine stickleback genome using long-read sequencing.</title>
        <authorList>
            <person name="Nath S."/>
            <person name="Shaw D.E."/>
            <person name="White M.A."/>
        </authorList>
    </citation>
    <scope>NUCLEOTIDE SEQUENCE [LARGE SCALE GENOMIC DNA]</scope>
    <source>
        <strain evidence="12 13">Lake Benthic</strain>
    </source>
</reference>
<dbReference type="InterPro" id="IPR039500">
    <property type="entry name" value="EVA1_dom"/>
</dbReference>
<keyword evidence="9" id="KW-0175">Coiled coil</keyword>
<feature type="transmembrane region" description="Helical" evidence="10">
    <location>
        <begin position="15"/>
        <end position="35"/>
    </location>
</feature>
<dbReference type="Bgee" id="ENSGACG00000017372">
    <property type="expression patterns" value="Expressed in diencephalon and 4 other cell types or tissues"/>
</dbReference>
<proteinExistence type="inferred from homology"/>
<evidence type="ECO:0000256" key="5">
    <source>
        <dbReference type="ARBA" id="ARBA00022734"/>
    </source>
</evidence>
<dbReference type="Gene3D" id="2.60.120.740">
    <property type="match status" value="2"/>
</dbReference>
<evidence type="ECO:0000256" key="9">
    <source>
        <dbReference type="SAM" id="Coils"/>
    </source>
</evidence>
<comment type="subcellular location">
    <subcellularLocation>
        <location evidence="1">Membrane</location>
        <topology evidence="1">Single-pass membrane protein</topology>
    </subcellularLocation>
</comment>
<organism evidence="12 13">
    <name type="scientific">Gasterosteus aculeatus aculeatus</name>
    <name type="common">three-spined stickleback</name>
    <dbReference type="NCBI Taxonomy" id="481459"/>
    <lineage>
        <taxon>Eukaryota</taxon>
        <taxon>Metazoa</taxon>
        <taxon>Chordata</taxon>
        <taxon>Craniata</taxon>
        <taxon>Vertebrata</taxon>
        <taxon>Euteleostomi</taxon>
        <taxon>Actinopterygii</taxon>
        <taxon>Neopterygii</taxon>
        <taxon>Teleostei</taxon>
        <taxon>Neoteleostei</taxon>
        <taxon>Acanthomorphata</taxon>
        <taxon>Eupercaria</taxon>
        <taxon>Perciformes</taxon>
        <taxon>Cottioidei</taxon>
        <taxon>Gasterosteales</taxon>
        <taxon>Gasterosteidae</taxon>
        <taxon>Gasterosteus</taxon>
    </lineage>
</organism>
<comment type="similarity">
    <text evidence="2">Belongs to the EVA1 family.</text>
</comment>
<dbReference type="GO" id="GO:0016020">
    <property type="term" value="C:membrane"/>
    <property type="evidence" value="ECO:0007669"/>
    <property type="project" value="UniProtKB-SubCell"/>
</dbReference>
<dbReference type="InterPro" id="IPR000922">
    <property type="entry name" value="Lectin_gal-bd_dom"/>
</dbReference>